<evidence type="ECO:0000313" key="1">
    <source>
        <dbReference type="EMBL" id="SCX79863.1"/>
    </source>
</evidence>
<dbReference type="Proteomes" id="UP000198538">
    <property type="component" value="Unassembled WGS sequence"/>
</dbReference>
<protein>
    <submittedName>
        <fullName evidence="1">Uncharacterized protein</fullName>
    </submittedName>
</protein>
<dbReference type="AlphaFoldDB" id="A0A1G5APM9"/>
<proteinExistence type="predicted"/>
<organism evidence="1 2">
    <name type="scientific">Paenibacillus polysaccharolyticus</name>
    <dbReference type="NCBI Taxonomy" id="582692"/>
    <lineage>
        <taxon>Bacteria</taxon>
        <taxon>Bacillati</taxon>
        <taxon>Bacillota</taxon>
        <taxon>Bacilli</taxon>
        <taxon>Bacillales</taxon>
        <taxon>Paenibacillaceae</taxon>
        <taxon>Paenibacillus</taxon>
    </lineage>
</organism>
<keyword evidence="2" id="KW-1185">Reference proteome</keyword>
<dbReference type="EMBL" id="FMVM01000001">
    <property type="protein sequence ID" value="SCX79863.1"/>
    <property type="molecule type" value="Genomic_DNA"/>
</dbReference>
<gene>
    <name evidence="1" type="ORF">SAMN05720606_10145</name>
</gene>
<sequence>MRNLKEGIRKQFYTELGKFIAPEGYVEYREPDSSPTDYAFKKNVKPGIVWSLHSHLTHSKPPYAVFTVMACRYEAATECLRTFLEKHQITLISNAPVGFGNSVERYTQQKHSVLVSSENIQEAVQQTADRFKEAESKYLLPRIDQAVAVDEYLTKRPHHWPTGDLFNCCVTILSYGLLTNDQALVQKGIERTFEILNKPGYSQRNRDFFVALQKAVEHEFI</sequence>
<evidence type="ECO:0000313" key="2">
    <source>
        <dbReference type="Proteomes" id="UP000198538"/>
    </source>
</evidence>
<dbReference type="RefSeq" id="WP_090914765.1">
    <property type="nucleotide sequence ID" value="NZ_FMVM01000001.1"/>
</dbReference>
<reference evidence="2" key="1">
    <citation type="submission" date="2016-10" db="EMBL/GenBank/DDBJ databases">
        <authorList>
            <person name="Varghese N."/>
            <person name="Submissions S."/>
        </authorList>
    </citation>
    <scope>NUCLEOTIDE SEQUENCE [LARGE SCALE GENOMIC DNA]</scope>
    <source>
        <strain evidence="2">BL9</strain>
    </source>
</reference>
<name>A0A1G5APM9_9BACL</name>
<dbReference type="STRING" id="582692.SAMN05720606_10145"/>
<accession>A0A1G5APM9</accession>